<accession>A0A0R3LKK0</accession>
<keyword evidence="1" id="KW-0732">Signal</keyword>
<evidence type="ECO:0000313" key="2">
    <source>
        <dbReference type="EMBL" id="KRQ99466.1"/>
    </source>
</evidence>
<evidence type="ECO:0000313" key="3">
    <source>
        <dbReference type="Proteomes" id="UP000051913"/>
    </source>
</evidence>
<dbReference type="AlphaFoldDB" id="A0A0R3LKK0"/>
<evidence type="ECO:0000256" key="1">
    <source>
        <dbReference type="SAM" id="SignalP"/>
    </source>
</evidence>
<evidence type="ECO:0008006" key="4">
    <source>
        <dbReference type="Google" id="ProtNLM"/>
    </source>
</evidence>
<feature type="chain" id="PRO_5009797091" description="Transporter" evidence="1">
    <location>
        <begin position="29"/>
        <end position="299"/>
    </location>
</feature>
<dbReference type="Proteomes" id="UP000051913">
    <property type="component" value="Unassembled WGS sequence"/>
</dbReference>
<dbReference type="STRING" id="1518501.CQ10_14960"/>
<keyword evidence="3" id="KW-1185">Reference proteome</keyword>
<organism evidence="2 3">
    <name type="scientific">Bradyrhizobium valentinum</name>
    <dbReference type="NCBI Taxonomy" id="1518501"/>
    <lineage>
        <taxon>Bacteria</taxon>
        <taxon>Pseudomonadati</taxon>
        <taxon>Pseudomonadota</taxon>
        <taxon>Alphaproteobacteria</taxon>
        <taxon>Hyphomicrobiales</taxon>
        <taxon>Nitrobacteraceae</taxon>
        <taxon>Bradyrhizobium</taxon>
    </lineage>
</organism>
<reference evidence="2 3" key="1">
    <citation type="submission" date="2014-03" db="EMBL/GenBank/DDBJ databases">
        <title>Bradyrhizobium valentinum sp. nov., isolated from effective nodules of Lupinus mariae-josephae, a lupine endemic of basic-lime soils in Eastern Spain.</title>
        <authorList>
            <person name="Duran D."/>
            <person name="Rey L."/>
            <person name="Navarro A."/>
            <person name="Busquets A."/>
            <person name="Imperial J."/>
            <person name="Ruiz-Argueso T."/>
        </authorList>
    </citation>
    <scope>NUCLEOTIDE SEQUENCE [LARGE SCALE GENOMIC DNA]</scope>
    <source>
        <strain evidence="2 3">LmjM3</strain>
    </source>
</reference>
<proteinExistence type="predicted"/>
<sequence>MPFAPARSARAVALAVLVSLCLSTLALGKDKDDDEEDAATTKPALPNLYLDIRTIYSTLPAGSLSIGFSAPPLLSRLANLSSLRTLTSPSSQSLSIDLPLTVDVNDRLSVYGGVSGATSQAGADPWTAFSIYAFTVGFQADIYQQNGGTFPTITVQSNATRSISDAPLATTAYNTILEADYALDADETRGLLAGMQYARVFVDTPLARVNPDIMGYVGGYYQWDNNWKLTGRFGVQSFGGAQLLNLTPFPAFTQPIVRFDLDRMDNDDNRLFGITAQIAWTPKPSYQLTLRTPLYAIKN</sequence>
<comment type="caution">
    <text evidence="2">The sequence shown here is derived from an EMBL/GenBank/DDBJ whole genome shotgun (WGS) entry which is preliminary data.</text>
</comment>
<dbReference type="EMBL" id="LLXX01000172">
    <property type="protein sequence ID" value="KRQ99466.1"/>
    <property type="molecule type" value="Genomic_DNA"/>
</dbReference>
<name>A0A0R3LKK0_9BRAD</name>
<gene>
    <name evidence="2" type="ORF">CP49_20640</name>
</gene>
<protein>
    <recommendedName>
        <fullName evidence="4">Transporter</fullName>
    </recommendedName>
</protein>
<dbReference type="OrthoDB" id="8157230at2"/>
<feature type="signal peptide" evidence="1">
    <location>
        <begin position="1"/>
        <end position="28"/>
    </location>
</feature>